<dbReference type="EMBL" id="CAADFF010000049">
    <property type="protein sequence ID" value="VFJ93696.1"/>
    <property type="molecule type" value="Genomic_DNA"/>
</dbReference>
<name>A0A450UMD1_9GAMM</name>
<accession>A0A450UMD1</accession>
<evidence type="ECO:0000313" key="1">
    <source>
        <dbReference type="EMBL" id="VFJ93696.1"/>
    </source>
</evidence>
<gene>
    <name evidence="2" type="ORF">BECKLFY1418A_GA0070994_103327</name>
    <name evidence="1" type="ORF">BECKLFY1418B_GA0070995_10497</name>
</gene>
<sequence length="67" mass="7368">MLSRDGLAGTVFIAQQDDFALAQFEIQSIQDDLAPKAFFSPLACKGIALSIGYRLSSLFQYAILPRQ</sequence>
<proteinExistence type="predicted"/>
<evidence type="ECO:0000313" key="2">
    <source>
        <dbReference type="EMBL" id="VFJ93703.1"/>
    </source>
</evidence>
<protein>
    <submittedName>
        <fullName evidence="1">Uncharacterized protein</fullName>
    </submittedName>
</protein>
<dbReference type="AlphaFoldDB" id="A0A450UMD1"/>
<reference evidence="1" key="1">
    <citation type="submission" date="2019-02" db="EMBL/GenBank/DDBJ databases">
        <authorList>
            <person name="Gruber-Vodicka R. H."/>
            <person name="Seah K. B. B."/>
        </authorList>
    </citation>
    <scope>NUCLEOTIDE SEQUENCE</scope>
    <source>
        <strain evidence="2">BECK_M6</strain>
        <strain evidence="1">BECK_M7</strain>
    </source>
</reference>
<dbReference type="EMBL" id="CAADFH010000033">
    <property type="protein sequence ID" value="VFJ93703.1"/>
    <property type="molecule type" value="Genomic_DNA"/>
</dbReference>
<organism evidence="1">
    <name type="scientific">Candidatus Kentrum sp. LFY</name>
    <dbReference type="NCBI Taxonomy" id="2126342"/>
    <lineage>
        <taxon>Bacteria</taxon>
        <taxon>Pseudomonadati</taxon>
        <taxon>Pseudomonadota</taxon>
        <taxon>Gammaproteobacteria</taxon>
        <taxon>Candidatus Kentrum</taxon>
    </lineage>
</organism>